<reference evidence="1 2" key="1">
    <citation type="journal article" date="2017" name="BMC Genomics">
        <title>Comparative genomic and phylogenomic analyses of the Bifidobacteriaceae family.</title>
        <authorList>
            <person name="Lugli G.A."/>
            <person name="Milani C."/>
            <person name="Turroni F."/>
            <person name="Duranti S."/>
            <person name="Mancabelli L."/>
            <person name="Mangifesta M."/>
            <person name="Ferrario C."/>
            <person name="Modesto M."/>
            <person name="Mattarelli P."/>
            <person name="Jiri K."/>
            <person name="van Sinderen D."/>
            <person name="Ventura M."/>
        </authorList>
    </citation>
    <scope>NUCLEOTIDE SEQUENCE [LARGE SCALE GENOMIC DNA]</scope>
    <source>
        <strain evidence="1 2">LMG 21773</strain>
    </source>
</reference>
<proteinExistence type="predicted"/>
<dbReference type="AlphaFoldDB" id="A0A261FBU9"/>
<name>A0A261FBU9_9BIFI</name>
<evidence type="ECO:0000313" key="2">
    <source>
        <dbReference type="Proteomes" id="UP000228976"/>
    </source>
</evidence>
<gene>
    <name evidence="1" type="ORF">AEAE_1003</name>
</gene>
<dbReference type="Proteomes" id="UP000228976">
    <property type="component" value="Unassembled WGS sequence"/>
</dbReference>
<comment type="caution">
    <text evidence="1">The sequence shown here is derived from an EMBL/GenBank/DDBJ whole genome shotgun (WGS) entry which is preliminary data.</text>
</comment>
<keyword evidence="2" id="KW-1185">Reference proteome</keyword>
<organism evidence="1 2">
    <name type="scientific">Aeriscardovia aeriphila</name>
    <dbReference type="NCBI Taxonomy" id="218139"/>
    <lineage>
        <taxon>Bacteria</taxon>
        <taxon>Bacillati</taxon>
        <taxon>Actinomycetota</taxon>
        <taxon>Actinomycetes</taxon>
        <taxon>Bifidobacteriales</taxon>
        <taxon>Bifidobacteriaceae</taxon>
        <taxon>Aeriscardovia</taxon>
    </lineage>
</organism>
<dbReference type="EMBL" id="MWWU01000002">
    <property type="protein sequence ID" value="OZG56515.1"/>
    <property type="molecule type" value="Genomic_DNA"/>
</dbReference>
<evidence type="ECO:0000313" key="1">
    <source>
        <dbReference type="EMBL" id="OZG56515.1"/>
    </source>
</evidence>
<accession>A0A261FBU9</accession>
<sequence length="37" mass="4431">MTTQTPQPELDKLDKAKKLMEKRKQALETTYPRHLFD</sequence>
<protein>
    <submittedName>
        <fullName evidence="1">Uncharacterized protein</fullName>
    </submittedName>
</protein>